<keyword evidence="1" id="KW-0472">Membrane</keyword>
<feature type="transmembrane region" description="Helical" evidence="1">
    <location>
        <begin position="252"/>
        <end position="270"/>
    </location>
</feature>
<protein>
    <submittedName>
        <fullName evidence="2">Uncharacterized protein</fullName>
    </submittedName>
</protein>
<feature type="transmembrane region" description="Helical" evidence="1">
    <location>
        <begin position="86"/>
        <end position="109"/>
    </location>
</feature>
<dbReference type="EMBL" id="FOZL01000001">
    <property type="protein sequence ID" value="SFS11582.1"/>
    <property type="molecule type" value="Genomic_DNA"/>
</dbReference>
<reference evidence="2 3" key="1">
    <citation type="submission" date="2016-10" db="EMBL/GenBank/DDBJ databases">
        <authorList>
            <person name="de Groot N.N."/>
        </authorList>
    </citation>
    <scope>NUCLEOTIDE SEQUENCE [LARGE SCALE GENOMIC DNA]</scope>
    <source>
        <strain evidence="2 3">DSM 21001</strain>
    </source>
</reference>
<keyword evidence="1" id="KW-1133">Transmembrane helix</keyword>
<feature type="transmembrane region" description="Helical" evidence="1">
    <location>
        <begin position="301"/>
        <end position="323"/>
    </location>
</feature>
<feature type="transmembrane region" description="Helical" evidence="1">
    <location>
        <begin position="48"/>
        <end position="74"/>
    </location>
</feature>
<gene>
    <name evidence="2" type="ORF">SAMN05421771_1989</name>
</gene>
<dbReference type="STRING" id="474950.SAMN05421771_1989"/>
<name>A0A1I6M7U6_9BACT</name>
<evidence type="ECO:0000256" key="1">
    <source>
        <dbReference type="SAM" id="Phobius"/>
    </source>
</evidence>
<dbReference type="RefSeq" id="WP_089838877.1">
    <property type="nucleotide sequence ID" value="NZ_FOZL01000001.1"/>
</dbReference>
<dbReference type="Proteomes" id="UP000199024">
    <property type="component" value="Unassembled WGS sequence"/>
</dbReference>
<keyword evidence="1" id="KW-0812">Transmembrane</keyword>
<sequence>MRRPAGLILAQIALAALAFFELCGVVGMVAMAAFGSRMQPPSSAATHLLLGIAAVFGLLFSALTTWSILTIVGLGRLRSWARYSILVLGGLLALLGALFCAGTLIVRALAPTLPHPPGQTPEAMAVNSYILLGSGIFYALVAAVGVWWLVYFNLRATRALFTPQPLFDSAYPPPPPLPPGPLEGIPTPILALSILYGISAVGTAIPAFLRFPAYLMGFIVTGFAAHVVYAVFTVLCGYVAYGLFRLDNRARITALAYSAFGAVHLGLNMLPSSQARMLVYLQQVNARMGVPPNPATTNLNASYQLFISVFGLVLMAVVVWVLIRYRPAFKPAA</sequence>
<keyword evidence="3" id="KW-1185">Reference proteome</keyword>
<dbReference type="AlphaFoldDB" id="A0A1I6M7U6"/>
<organism evidence="2 3">
    <name type="scientific">Granulicella pectinivorans</name>
    <dbReference type="NCBI Taxonomy" id="474950"/>
    <lineage>
        <taxon>Bacteria</taxon>
        <taxon>Pseudomonadati</taxon>
        <taxon>Acidobacteriota</taxon>
        <taxon>Terriglobia</taxon>
        <taxon>Terriglobales</taxon>
        <taxon>Acidobacteriaceae</taxon>
        <taxon>Granulicella</taxon>
    </lineage>
</organism>
<evidence type="ECO:0000313" key="3">
    <source>
        <dbReference type="Proteomes" id="UP000199024"/>
    </source>
</evidence>
<proteinExistence type="predicted"/>
<feature type="transmembrane region" description="Helical" evidence="1">
    <location>
        <begin position="189"/>
        <end position="209"/>
    </location>
</feature>
<evidence type="ECO:0000313" key="2">
    <source>
        <dbReference type="EMBL" id="SFS11582.1"/>
    </source>
</evidence>
<accession>A0A1I6M7U6</accession>
<feature type="transmembrane region" description="Helical" evidence="1">
    <location>
        <begin position="129"/>
        <end position="150"/>
    </location>
</feature>
<feature type="transmembrane region" description="Helical" evidence="1">
    <location>
        <begin position="215"/>
        <end position="240"/>
    </location>
</feature>